<protein>
    <submittedName>
        <fullName evidence="1">Uncharacterized protein</fullName>
    </submittedName>
</protein>
<organism evidence="1 2">
    <name type="scientific">Rotaria sordida</name>
    <dbReference type="NCBI Taxonomy" id="392033"/>
    <lineage>
        <taxon>Eukaryota</taxon>
        <taxon>Metazoa</taxon>
        <taxon>Spiralia</taxon>
        <taxon>Gnathifera</taxon>
        <taxon>Rotifera</taxon>
        <taxon>Eurotatoria</taxon>
        <taxon>Bdelloidea</taxon>
        <taxon>Philodinida</taxon>
        <taxon>Philodinidae</taxon>
        <taxon>Rotaria</taxon>
    </lineage>
</organism>
<gene>
    <name evidence="1" type="ORF">ZHD862_LOCUS37905</name>
</gene>
<evidence type="ECO:0000313" key="2">
    <source>
        <dbReference type="Proteomes" id="UP000663864"/>
    </source>
</evidence>
<proteinExistence type="predicted"/>
<name>A0A815TXF9_9BILA</name>
<dbReference type="Proteomes" id="UP000663864">
    <property type="component" value="Unassembled WGS sequence"/>
</dbReference>
<dbReference type="EMBL" id="CAJNOT010007748">
    <property type="protein sequence ID" value="CAF1510790.1"/>
    <property type="molecule type" value="Genomic_DNA"/>
</dbReference>
<dbReference type="AlphaFoldDB" id="A0A815TXF9"/>
<evidence type="ECO:0000313" key="1">
    <source>
        <dbReference type="EMBL" id="CAF1510790.1"/>
    </source>
</evidence>
<sequence length="215" mass="25391">MFAGDKLNLPPTEDIQRTFIDFGKNEVISYVDYFPEIQQGRCHIYSYPSVMLYYGDISNNFRGGLFKYVRVVSLYDEHPFEHEFFLRIVQSFPSMQKVCLNNNRSQNRKQSNESNNNNQNLPVIQYSSLSELVIIDVHDDYIEEFLFDTKTYLPYNIILHINHESLQRVTNNFTRDATRINCAKINKLNLTGELKCSNSLKEYFPYAEIRYPLIH</sequence>
<reference evidence="1" key="1">
    <citation type="submission" date="2021-02" db="EMBL/GenBank/DDBJ databases">
        <authorList>
            <person name="Nowell W R."/>
        </authorList>
    </citation>
    <scope>NUCLEOTIDE SEQUENCE</scope>
</reference>
<accession>A0A815TXF9</accession>
<comment type="caution">
    <text evidence="1">The sequence shown here is derived from an EMBL/GenBank/DDBJ whole genome shotgun (WGS) entry which is preliminary data.</text>
</comment>